<keyword evidence="3" id="KW-0732">Signal</keyword>
<accession>A0A0R1L119</accession>
<evidence type="ECO:0000313" key="5">
    <source>
        <dbReference type="Proteomes" id="UP000051581"/>
    </source>
</evidence>
<comment type="caution">
    <text evidence="4">The sequence shown here is derived from an EMBL/GenBank/DDBJ whole genome shotgun (WGS) entry which is preliminary data.</text>
</comment>
<name>A0A0R1L119_9LACO</name>
<feature type="compositionally biased region" description="Polar residues" evidence="2">
    <location>
        <begin position="123"/>
        <end position="133"/>
    </location>
</feature>
<organism evidence="4 5">
    <name type="scientific">Lentilactobacillus sunkii DSM 19904</name>
    <dbReference type="NCBI Taxonomy" id="1423808"/>
    <lineage>
        <taxon>Bacteria</taxon>
        <taxon>Bacillati</taxon>
        <taxon>Bacillota</taxon>
        <taxon>Bacilli</taxon>
        <taxon>Lactobacillales</taxon>
        <taxon>Lactobacillaceae</taxon>
        <taxon>Lentilactobacillus</taxon>
    </lineage>
</organism>
<dbReference type="GO" id="GO:0008237">
    <property type="term" value="F:metallopeptidase activity"/>
    <property type="evidence" value="ECO:0007669"/>
    <property type="project" value="InterPro"/>
</dbReference>
<dbReference type="PATRIC" id="fig|1423808.3.peg.1139"/>
<protein>
    <submittedName>
        <fullName evidence="4">Uncharacterized protein</fullName>
    </submittedName>
</protein>
<proteinExistence type="predicted"/>
<keyword evidence="1" id="KW-0175">Coiled coil</keyword>
<feature type="region of interest" description="Disordered" evidence="2">
    <location>
        <begin position="123"/>
        <end position="147"/>
    </location>
</feature>
<dbReference type="Proteomes" id="UP000051581">
    <property type="component" value="Unassembled WGS sequence"/>
</dbReference>
<evidence type="ECO:0000256" key="2">
    <source>
        <dbReference type="SAM" id="MobiDB-lite"/>
    </source>
</evidence>
<dbReference type="RefSeq" id="WP_057823422.1">
    <property type="nucleotide sequence ID" value="NZ_AZEA01000002.1"/>
</dbReference>
<evidence type="ECO:0000256" key="1">
    <source>
        <dbReference type="SAM" id="Coils"/>
    </source>
</evidence>
<evidence type="ECO:0000313" key="4">
    <source>
        <dbReference type="EMBL" id="KRK89542.1"/>
    </source>
</evidence>
<sequence>MKKSIIAVAMAVTLFSGATFPTVAQPVTVTAKTHSIKKAKVVKYYHHHYQNLKLKKGYLYQTKTLTRKIHKAKTYQNRTFKSRTQVKLKKANGKNALYYFVYSGKIKGYIWSGYIKHSKVKTTTSQKPATPTQSNNNSGNSTNADAKPSITKDQLMTLINQSPDLDPTGQLLSLTNADYVAYADVLWKNYNLSGFINDADNFPHDQQNITVADSVLTPYVKVAIDKWNAALGQTVFTMDSSKPAQLTVDFGSLTNADGQFGGSTIDIDQAAFNDSETHHHDGTDSAQQQAAANFKALEAQRQQNIANYQQQKQAIKDKYQQLLNQLPDAAGTQTGMAEREQLGKQRQAELTAAMRNYNQVNDQINQQEAMADESDSNYKNNPMDPSRAATDYWSGVLVHEFGHDLGLDHTPYLSDIMGAYWYTATEDGLPQEYYKYSWDREKDDTTNHDSGVNTVTLSQRDIDRAKLTHAMKAW</sequence>
<feature type="coiled-coil region" evidence="1">
    <location>
        <begin position="298"/>
        <end position="377"/>
    </location>
</feature>
<dbReference type="InterPro" id="IPR024079">
    <property type="entry name" value="MetalloPept_cat_dom_sf"/>
</dbReference>
<feature type="signal peptide" evidence="3">
    <location>
        <begin position="1"/>
        <end position="24"/>
    </location>
</feature>
<gene>
    <name evidence="4" type="ORF">FD17_GL001129</name>
</gene>
<feature type="chain" id="PRO_5039463340" evidence="3">
    <location>
        <begin position="25"/>
        <end position="474"/>
    </location>
</feature>
<dbReference type="EMBL" id="AZEA01000002">
    <property type="protein sequence ID" value="KRK89542.1"/>
    <property type="molecule type" value="Genomic_DNA"/>
</dbReference>
<keyword evidence="5" id="KW-1185">Reference proteome</keyword>
<dbReference type="Gene3D" id="3.40.390.10">
    <property type="entry name" value="Collagenase (Catalytic Domain)"/>
    <property type="match status" value="1"/>
</dbReference>
<feature type="compositionally biased region" description="Low complexity" evidence="2">
    <location>
        <begin position="134"/>
        <end position="143"/>
    </location>
</feature>
<evidence type="ECO:0000256" key="3">
    <source>
        <dbReference type="SAM" id="SignalP"/>
    </source>
</evidence>
<reference evidence="4 5" key="1">
    <citation type="journal article" date="2015" name="Genome Announc.">
        <title>Expanding the biotechnology potential of lactobacilli through comparative genomics of 213 strains and associated genera.</title>
        <authorList>
            <person name="Sun Z."/>
            <person name="Harris H.M."/>
            <person name="McCann A."/>
            <person name="Guo C."/>
            <person name="Argimon S."/>
            <person name="Zhang W."/>
            <person name="Yang X."/>
            <person name="Jeffery I.B."/>
            <person name="Cooney J.C."/>
            <person name="Kagawa T.F."/>
            <person name="Liu W."/>
            <person name="Song Y."/>
            <person name="Salvetti E."/>
            <person name="Wrobel A."/>
            <person name="Rasinkangas P."/>
            <person name="Parkhill J."/>
            <person name="Rea M.C."/>
            <person name="O'Sullivan O."/>
            <person name="Ritari J."/>
            <person name="Douillard F.P."/>
            <person name="Paul Ross R."/>
            <person name="Yang R."/>
            <person name="Briner A.E."/>
            <person name="Felis G.E."/>
            <person name="de Vos W.M."/>
            <person name="Barrangou R."/>
            <person name="Klaenhammer T.R."/>
            <person name="Caufield P.W."/>
            <person name="Cui Y."/>
            <person name="Zhang H."/>
            <person name="O'Toole P.W."/>
        </authorList>
    </citation>
    <scope>NUCLEOTIDE SEQUENCE [LARGE SCALE GENOMIC DNA]</scope>
    <source>
        <strain evidence="4 5">DSM 19904</strain>
    </source>
</reference>
<dbReference type="AlphaFoldDB" id="A0A0R1L119"/>
<dbReference type="SUPFAM" id="SSF55486">
    <property type="entry name" value="Metalloproteases ('zincins'), catalytic domain"/>
    <property type="match status" value="1"/>
</dbReference>